<dbReference type="InterPro" id="IPR036291">
    <property type="entry name" value="NAD(P)-bd_dom_sf"/>
</dbReference>
<dbReference type="Gene3D" id="3.40.50.720">
    <property type="entry name" value="NAD(P)-binding Rossmann-like Domain"/>
    <property type="match status" value="1"/>
</dbReference>
<gene>
    <name evidence="2" type="ORF">K458DRAFT_335513</name>
</gene>
<keyword evidence="1" id="KW-0560">Oxidoreductase</keyword>
<dbReference type="PANTHER" id="PTHR47534:SF3">
    <property type="entry name" value="ALCOHOL DEHYDROGENASE-LIKE C-TERMINAL DOMAIN-CONTAINING PROTEIN"/>
    <property type="match status" value="1"/>
</dbReference>
<dbReference type="EMBL" id="MU005577">
    <property type="protein sequence ID" value="KAF2686191.1"/>
    <property type="molecule type" value="Genomic_DNA"/>
</dbReference>
<dbReference type="SUPFAM" id="SSF51735">
    <property type="entry name" value="NAD(P)-binding Rossmann-fold domains"/>
    <property type="match status" value="1"/>
</dbReference>
<dbReference type="PRINTS" id="PR00081">
    <property type="entry name" value="GDHRDH"/>
</dbReference>
<protein>
    <submittedName>
        <fullName evidence="2">NAD(P)-binding protein</fullName>
    </submittedName>
</protein>
<dbReference type="OrthoDB" id="2898509at2759"/>
<accession>A0A6G1J7J8</accession>
<proteinExistence type="predicted"/>
<dbReference type="AlphaFoldDB" id="A0A6G1J7J8"/>
<dbReference type="Pfam" id="PF00106">
    <property type="entry name" value="adh_short"/>
    <property type="match status" value="1"/>
</dbReference>
<evidence type="ECO:0000313" key="3">
    <source>
        <dbReference type="Proteomes" id="UP000799291"/>
    </source>
</evidence>
<name>A0A6G1J7J8_9PLEO</name>
<reference evidence="2" key="1">
    <citation type="journal article" date="2020" name="Stud. Mycol.">
        <title>101 Dothideomycetes genomes: a test case for predicting lifestyles and emergence of pathogens.</title>
        <authorList>
            <person name="Haridas S."/>
            <person name="Albert R."/>
            <person name="Binder M."/>
            <person name="Bloem J."/>
            <person name="Labutti K."/>
            <person name="Salamov A."/>
            <person name="Andreopoulos B."/>
            <person name="Baker S."/>
            <person name="Barry K."/>
            <person name="Bills G."/>
            <person name="Bluhm B."/>
            <person name="Cannon C."/>
            <person name="Castanera R."/>
            <person name="Culley D."/>
            <person name="Daum C."/>
            <person name="Ezra D."/>
            <person name="Gonzalez J."/>
            <person name="Henrissat B."/>
            <person name="Kuo A."/>
            <person name="Liang C."/>
            <person name="Lipzen A."/>
            <person name="Lutzoni F."/>
            <person name="Magnuson J."/>
            <person name="Mondo S."/>
            <person name="Nolan M."/>
            <person name="Ohm R."/>
            <person name="Pangilinan J."/>
            <person name="Park H.-J."/>
            <person name="Ramirez L."/>
            <person name="Alfaro M."/>
            <person name="Sun H."/>
            <person name="Tritt A."/>
            <person name="Yoshinaga Y."/>
            <person name="Zwiers L.-H."/>
            <person name="Turgeon B."/>
            <person name="Goodwin S."/>
            <person name="Spatafora J."/>
            <person name="Crous P."/>
            <person name="Grigoriev I."/>
        </authorList>
    </citation>
    <scope>NUCLEOTIDE SEQUENCE</scope>
    <source>
        <strain evidence="2">CBS 122367</strain>
    </source>
</reference>
<sequence length="328" mass="36508">MAAIPITRVRGANERLTRTSGHVALFIGATNGIGASTFHSFLKYFNAPKVYVVGRLKTKAAAQLATLQELNSAATIIFLENEISLIKNVDTVCAQIKEKEQHLDLLYMSAGYLAFGEPQYTSEGIDTCFALSYYIRMRLAQNLLPLISRSPRGGRIVSVLSGGEERGLIKNDLGLKNNYNVINVANQSTTLHTLAFEYLAKQYPNVSFIHVYPGWVKTDIFLNLFHSSSGCLLTLARWTLVPLFGLIATSVEDSGERQVYHATDPKYEAPGASGRNSHRVGAKSDIVVDDRVLGPLRAEGWREKVWEHTESVWAEALRVRMDVERKIY</sequence>
<dbReference type="InterPro" id="IPR002347">
    <property type="entry name" value="SDR_fam"/>
</dbReference>
<keyword evidence="3" id="KW-1185">Reference proteome</keyword>
<dbReference type="PANTHER" id="PTHR47534">
    <property type="entry name" value="YALI0E05731P"/>
    <property type="match status" value="1"/>
</dbReference>
<evidence type="ECO:0000256" key="1">
    <source>
        <dbReference type="ARBA" id="ARBA00023002"/>
    </source>
</evidence>
<dbReference type="InterPro" id="IPR052228">
    <property type="entry name" value="Sec_Metab_Biosynth_Oxidored"/>
</dbReference>
<dbReference type="Proteomes" id="UP000799291">
    <property type="component" value="Unassembled WGS sequence"/>
</dbReference>
<dbReference type="GO" id="GO:0016491">
    <property type="term" value="F:oxidoreductase activity"/>
    <property type="evidence" value="ECO:0007669"/>
    <property type="project" value="UniProtKB-KW"/>
</dbReference>
<organism evidence="2 3">
    <name type="scientific">Lentithecium fluviatile CBS 122367</name>
    <dbReference type="NCBI Taxonomy" id="1168545"/>
    <lineage>
        <taxon>Eukaryota</taxon>
        <taxon>Fungi</taxon>
        <taxon>Dikarya</taxon>
        <taxon>Ascomycota</taxon>
        <taxon>Pezizomycotina</taxon>
        <taxon>Dothideomycetes</taxon>
        <taxon>Pleosporomycetidae</taxon>
        <taxon>Pleosporales</taxon>
        <taxon>Massarineae</taxon>
        <taxon>Lentitheciaceae</taxon>
        <taxon>Lentithecium</taxon>
    </lineage>
</organism>
<evidence type="ECO:0000313" key="2">
    <source>
        <dbReference type="EMBL" id="KAF2686191.1"/>
    </source>
</evidence>